<dbReference type="Proteomes" id="UP000009234">
    <property type="component" value="Chromosome"/>
</dbReference>
<reference evidence="8" key="1">
    <citation type="submission" date="2011-05" db="EMBL/GenBank/DDBJ databases">
        <title>Complete sequence of Desulfotomaculum ruminis DSM 2154.</title>
        <authorList>
            <person name="Lucas S."/>
            <person name="Copeland A."/>
            <person name="Lapidus A."/>
            <person name="Cheng J.-F."/>
            <person name="Goodwin L."/>
            <person name="Pitluck S."/>
            <person name="Lu M."/>
            <person name="Detter J.C."/>
            <person name="Han C."/>
            <person name="Tapia R."/>
            <person name="Land M."/>
            <person name="Hauser L."/>
            <person name="Kyrpides N."/>
            <person name="Ivanova N."/>
            <person name="Mikhailova N."/>
            <person name="Pagani I."/>
            <person name="Stams A.J.M."/>
            <person name="Plugge C.M."/>
            <person name="Muyzer G."/>
            <person name="Kuever J."/>
            <person name="Parshina S.N."/>
            <person name="Ivanova A.E."/>
            <person name="Nazina T.N."/>
            <person name="Brambilla E."/>
            <person name="Spring S."/>
            <person name="Klenk H.-P."/>
            <person name="Woyke T."/>
        </authorList>
    </citation>
    <scope>NUCLEOTIDE SEQUENCE [LARGE SCALE GENOMIC DNA]</scope>
    <source>
        <strain evidence="8">ATCC 23193 / DSM 2154 / NCIB 8452 / DL</strain>
    </source>
</reference>
<keyword evidence="5" id="KW-0472">Membrane</keyword>
<dbReference type="InterPro" id="IPR051403">
    <property type="entry name" value="NosZ/Cyto_c_oxidase_sub2"/>
</dbReference>
<dbReference type="OrthoDB" id="279535at2"/>
<comment type="subcellular location">
    <subcellularLocation>
        <location evidence="1">Periplasm</location>
    </subcellularLocation>
</comment>
<dbReference type="NCBIfam" id="TIGR04246">
    <property type="entry name" value="nitrous_NosZ_Gp"/>
    <property type="match status" value="1"/>
</dbReference>
<dbReference type="STRING" id="696281.Desru_1528"/>
<evidence type="ECO:0000259" key="6">
    <source>
        <dbReference type="PROSITE" id="PS50857"/>
    </source>
</evidence>
<proteinExistence type="predicted"/>
<evidence type="ECO:0000256" key="4">
    <source>
        <dbReference type="ARBA" id="ARBA00023008"/>
    </source>
</evidence>
<dbReference type="GO" id="GO:0005507">
    <property type="term" value="F:copper ion binding"/>
    <property type="evidence" value="ECO:0007669"/>
    <property type="project" value="InterPro"/>
</dbReference>
<dbReference type="KEGG" id="dru:Desru_1528"/>
<evidence type="ECO:0000256" key="3">
    <source>
        <dbReference type="ARBA" id="ARBA00022764"/>
    </source>
</evidence>
<dbReference type="PROSITE" id="PS50857">
    <property type="entry name" value="COX2_CUA"/>
    <property type="match status" value="1"/>
</dbReference>
<dbReference type="GO" id="GO:0050304">
    <property type="term" value="F:nitrous-oxide reductase activity"/>
    <property type="evidence" value="ECO:0007669"/>
    <property type="project" value="UniProtKB-EC"/>
</dbReference>
<keyword evidence="8" id="KW-1185">Reference proteome</keyword>
<reference evidence="7 8" key="2">
    <citation type="journal article" date="2012" name="Stand. Genomic Sci.">
        <title>Complete genome sequence of the sulfate-reducing firmicute Desulfotomaculum ruminis type strain (DL(T)).</title>
        <authorList>
            <person name="Spring S."/>
            <person name="Visser M."/>
            <person name="Lu M."/>
            <person name="Copeland A."/>
            <person name="Lapidus A."/>
            <person name="Lucas S."/>
            <person name="Cheng J.F."/>
            <person name="Han C."/>
            <person name="Tapia R."/>
            <person name="Goodwin L.A."/>
            <person name="Pitluck S."/>
            <person name="Ivanova N."/>
            <person name="Land M."/>
            <person name="Hauser L."/>
            <person name="Larimer F."/>
            <person name="Rohde M."/>
            <person name="Goker M."/>
            <person name="Detter J.C."/>
            <person name="Kyrpides N.C."/>
            <person name="Woyke T."/>
            <person name="Schaap P.J."/>
            <person name="Plugge C.M."/>
            <person name="Muyzer G."/>
            <person name="Kuever J."/>
            <person name="Pereira I.A."/>
            <person name="Parshina S.N."/>
            <person name="Bernier-Latmani R."/>
            <person name="Stams A.J."/>
            <person name="Klenk H.P."/>
        </authorList>
    </citation>
    <scope>NUCLEOTIDE SEQUENCE [LARGE SCALE GENOMIC DNA]</scope>
    <source>
        <strain evidence="8">ATCC 23193 / DSM 2154 / NCIB 8452 / DL</strain>
    </source>
</reference>
<dbReference type="InterPro" id="IPR015943">
    <property type="entry name" value="WD40/YVTN_repeat-like_dom_sf"/>
</dbReference>
<accession>F6DRN2</accession>
<evidence type="ECO:0000256" key="2">
    <source>
        <dbReference type="ARBA" id="ARBA00022723"/>
    </source>
</evidence>
<dbReference type="InterPro" id="IPR011045">
    <property type="entry name" value="N2O_reductase_N"/>
</dbReference>
<dbReference type="SUPFAM" id="SSF49503">
    <property type="entry name" value="Cupredoxins"/>
    <property type="match status" value="1"/>
</dbReference>
<keyword evidence="2" id="KW-0479">Metal-binding</keyword>
<dbReference type="GO" id="GO:0004129">
    <property type="term" value="F:cytochrome-c oxidase activity"/>
    <property type="evidence" value="ECO:0007669"/>
    <property type="project" value="InterPro"/>
</dbReference>
<dbReference type="eggNOG" id="COG4263">
    <property type="taxonomic scope" value="Bacteria"/>
</dbReference>
<dbReference type="Pfam" id="PF18764">
    <property type="entry name" value="nos_propeller"/>
    <property type="match status" value="1"/>
</dbReference>
<dbReference type="PANTHER" id="PTHR42838">
    <property type="entry name" value="CYTOCHROME C OXIDASE SUBUNIT II"/>
    <property type="match status" value="1"/>
</dbReference>
<dbReference type="InterPro" id="IPR041114">
    <property type="entry name" value="Nos_propeller"/>
</dbReference>
<dbReference type="RefSeq" id="WP_013841561.1">
    <property type="nucleotide sequence ID" value="NC_015589.1"/>
</dbReference>
<dbReference type="SUPFAM" id="SSF50974">
    <property type="entry name" value="Nitrous oxide reductase, N-terminal domain"/>
    <property type="match status" value="1"/>
</dbReference>
<feature type="transmembrane region" description="Helical" evidence="5">
    <location>
        <begin position="9"/>
        <end position="28"/>
    </location>
</feature>
<dbReference type="InterPro" id="IPR026468">
    <property type="entry name" value="Nitrous_oxide_Rdtase_Sec-dep"/>
</dbReference>
<organism evidence="7 8">
    <name type="scientific">Desulforamulus ruminis (strain ATCC 23193 / DSM 2154 / NCIMB 8452 / DL)</name>
    <name type="common">Desulfotomaculum ruminis</name>
    <dbReference type="NCBI Taxonomy" id="696281"/>
    <lineage>
        <taxon>Bacteria</taxon>
        <taxon>Bacillati</taxon>
        <taxon>Bacillota</taxon>
        <taxon>Clostridia</taxon>
        <taxon>Eubacteriales</taxon>
        <taxon>Peptococcaceae</taxon>
        <taxon>Desulforamulus</taxon>
    </lineage>
</organism>
<dbReference type="EMBL" id="CP002780">
    <property type="protein sequence ID" value="AEG59793.1"/>
    <property type="molecule type" value="Genomic_DNA"/>
</dbReference>
<keyword evidence="7" id="KW-0560">Oxidoreductase</keyword>
<dbReference type="Gene3D" id="2.60.40.420">
    <property type="entry name" value="Cupredoxins - blue copper proteins"/>
    <property type="match status" value="1"/>
</dbReference>
<dbReference type="Gene3D" id="2.130.10.10">
    <property type="entry name" value="YVTN repeat-like/Quinoprotein amine dehydrogenase"/>
    <property type="match status" value="1"/>
</dbReference>
<keyword evidence="5" id="KW-0812">Transmembrane</keyword>
<dbReference type="EC" id="1.7.2.4" evidence="7"/>
<feature type="domain" description="Cytochrome oxidase subunit II copper A binding" evidence="6">
    <location>
        <begin position="536"/>
        <end position="634"/>
    </location>
</feature>
<dbReference type="GO" id="GO:0016020">
    <property type="term" value="C:membrane"/>
    <property type="evidence" value="ECO:0007669"/>
    <property type="project" value="InterPro"/>
</dbReference>
<gene>
    <name evidence="7" type="ordered locus">Desru_1528</name>
</gene>
<evidence type="ECO:0000256" key="1">
    <source>
        <dbReference type="ARBA" id="ARBA00004418"/>
    </source>
</evidence>
<keyword evidence="4" id="KW-0186">Copper</keyword>
<dbReference type="GO" id="GO:0042597">
    <property type="term" value="C:periplasmic space"/>
    <property type="evidence" value="ECO:0007669"/>
    <property type="project" value="UniProtKB-SubCell"/>
</dbReference>
<keyword evidence="5" id="KW-1133">Transmembrane helix</keyword>
<protein>
    <submittedName>
        <fullName evidence="7">Nitrous-oxide reductase</fullName>
        <ecNumber evidence="7">1.7.2.4</ecNumber>
    </submittedName>
</protein>
<dbReference type="InterPro" id="IPR002429">
    <property type="entry name" value="CcO_II-like_C"/>
</dbReference>
<dbReference type="HOGENOM" id="CLU_016420_0_0_9"/>
<evidence type="ECO:0000313" key="8">
    <source>
        <dbReference type="Proteomes" id="UP000009234"/>
    </source>
</evidence>
<name>F6DRN2_DESRL</name>
<dbReference type="PANTHER" id="PTHR42838:SF2">
    <property type="entry name" value="NITROUS-OXIDE REDUCTASE"/>
    <property type="match status" value="1"/>
</dbReference>
<evidence type="ECO:0000256" key="5">
    <source>
        <dbReference type="SAM" id="Phobius"/>
    </source>
</evidence>
<keyword evidence="3" id="KW-0574">Periplasm</keyword>
<sequence length="634" mass="70325">MEKDNYKKIALAITGLVVGIVMAVFLSARFGSATGDGGATTTLGATAAKDGVSEEVVEAALKTYVPPGKLDEYYLFASGGHSGNVFVYGVPSMRRLRTIPVFSKESAVGYGWTEESKKMLGEYTWGDAHHPALSETAGDYDGRWLFINDNANSRLARIDLKTFTTEQILGPIPNIYGPHGSAFITPNSEYFMMASRFAGPIPYGKYAPLDKFKEEYMGLLAAVAIDPKNGHMSVGWELLLPPWSYDLSDAGKKVSDGWAFLTTYNTEEASTLLEVNASQRERDYIVALNWKLLEQAAKEGKYKEIGGAKVIDPREVPGSIYLVPCAKSPHGVDVSPDGKYFIGNGKLSPTVTVFSFEKFMEAVKNKDLKGEERGLPIVNYEHVRVAEIEVGLGPLHTQFDNEGNAYTTLFVESAVAKWSLKDFKVKDKVTVHYSPGHLSAAEGDTVSPDGKYLVSLNKLAKDKFLSVGPSHPESMQLVDLTSQKMKILYDNPVDPEPHYAQMIKADKIKTIEVYPKDEKREGVVYKKEDARVVRSGNKVTVYMMGYRSRYYPDQIEVNEGDHVTIYYTNTDLDEDITHGLGIMFYDLNLESQPGETGKIEFIAKKPGVFPYYCTNFCSALHQEMQGFLLVKPKQ</sequence>
<dbReference type="AlphaFoldDB" id="F6DRN2"/>
<dbReference type="InterPro" id="IPR008972">
    <property type="entry name" value="Cupredoxin"/>
</dbReference>
<evidence type="ECO:0000313" key="7">
    <source>
        <dbReference type="EMBL" id="AEG59793.1"/>
    </source>
</evidence>